<dbReference type="EMBL" id="CP017554">
    <property type="protein sequence ID" value="AOW01825.1"/>
    <property type="molecule type" value="Genomic_DNA"/>
</dbReference>
<accession>A0A1H6PHK2</accession>
<dbReference type="Proteomes" id="UP000182444">
    <property type="component" value="Chromosome 1B"/>
</dbReference>
<protein>
    <recommendedName>
        <fullName evidence="5">Protein MUM2</fullName>
    </recommendedName>
</protein>
<feature type="region of interest" description="Disordered" evidence="2">
    <location>
        <begin position="26"/>
        <end position="51"/>
    </location>
</feature>
<keyword evidence="1" id="KW-0175">Coiled coil</keyword>
<dbReference type="VEuPathDB" id="FungiDB:YALI1_B22351g"/>
<dbReference type="VEuPathDB" id="FungiDB:YALI0_B17160g"/>
<feature type="coiled-coil region" evidence="1">
    <location>
        <begin position="136"/>
        <end position="203"/>
    </location>
</feature>
<dbReference type="OMA" id="CYSNISH"/>
<proteinExistence type="predicted"/>
<evidence type="ECO:0000313" key="3">
    <source>
        <dbReference type="EMBL" id="AOW01825.1"/>
    </source>
</evidence>
<feature type="compositionally biased region" description="Low complexity" evidence="2">
    <location>
        <begin position="73"/>
        <end position="99"/>
    </location>
</feature>
<feature type="region of interest" description="Disordered" evidence="2">
    <location>
        <begin position="73"/>
        <end position="107"/>
    </location>
</feature>
<dbReference type="GeneID" id="2906751"/>
<evidence type="ECO:0000256" key="2">
    <source>
        <dbReference type="SAM" id="MobiDB-lite"/>
    </source>
</evidence>
<evidence type="ECO:0000256" key="1">
    <source>
        <dbReference type="SAM" id="Coils"/>
    </source>
</evidence>
<dbReference type="AlphaFoldDB" id="A0A1H6PHK2"/>
<feature type="coiled-coil region" evidence="1">
    <location>
        <begin position="244"/>
        <end position="271"/>
    </location>
</feature>
<dbReference type="KEGG" id="yli:2906751"/>
<gene>
    <name evidence="3" type="ORF">YALI1_B22351g</name>
</gene>
<evidence type="ECO:0000313" key="4">
    <source>
        <dbReference type="Proteomes" id="UP000182444"/>
    </source>
</evidence>
<dbReference type="RefSeq" id="XP_501004.3">
    <property type="nucleotide sequence ID" value="XM_501004.3"/>
</dbReference>
<feature type="compositionally biased region" description="Polar residues" evidence="2">
    <location>
        <begin position="40"/>
        <end position="51"/>
    </location>
</feature>
<evidence type="ECO:0008006" key="5">
    <source>
        <dbReference type="Google" id="ProtNLM"/>
    </source>
</evidence>
<sequence>MFGSIGSGRPAEEEPLQAVTAKTFAKPHQTSLMGTPETPQPYTSPFRISSMHSGGGRLSSGYSIGASRDLSSGSSYVQSSYGNSSGLSTTNSYGSMSSSHAATERHRDDNHAMHSFCYSNISHNNSAVQRDSIATVAKQGLEIEALQKEINRLSQKLSRQDSVSIHKMDNATENAFRDLNAKVKSKNDEVQRLEMTIESLLAQGAYDESAAYRVCSKMQSLVAENKRLGSMLGAGRALQQEIEIGILRVENETLQQQIDALNAEKKGKDLKHEG</sequence>
<reference evidence="3 4" key="1">
    <citation type="journal article" date="2016" name="PLoS ONE">
        <title>Sequence Assembly of Yarrowia lipolytica Strain W29/CLIB89 Shows Transposable Element Diversity.</title>
        <authorList>
            <person name="Magnan C."/>
            <person name="Yu J."/>
            <person name="Chang I."/>
            <person name="Jahn E."/>
            <person name="Kanomata Y."/>
            <person name="Wu J."/>
            <person name="Zeller M."/>
            <person name="Oakes M."/>
            <person name="Baldi P."/>
            <person name="Sandmeyer S."/>
        </authorList>
    </citation>
    <scope>NUCLEOTIDE SEQUENCE [LARGE SCALE GENOMIC DNA]</scope>
    <source>
        <strain evidence="4">CLIB89(W29)</strain>
    </source>
</reference>
<organism evidence="3 4">
    <name type="scientific">Yarrowia lipolytica</name>
    <name type="common">Candida lipolytica</name>
    <dbReference type="NCBI Taxonomy" id="4952"/>
    <lineage>
        <taxon>Eukaryota</taxon>
        <taxon>Fungi</taxon>
        <taxon>Dikarya</taxon>
        <taxon>Ascomycota</taxon>
        <taxon>Saccharomycotina</taxon>
        <taxon>Dipodascomycetes</taxon>
        <taxon>Dipodascales</taxon>
        <taxon>Dipodascales incertae sedis</taxon>
        <taxon>Yarrowia</taxon>
    </lineage>
</organism>
<name>A0A1H6PHK2_YARLL</name>